<gene>
    <name evidence="2" type="ORF">SNE35_13260</name>
</gene>
<evidence type="ECO:0000313" key="2">
    <source>
        <dbReference type="EMBL" id="MDY0745482.1"/>
    </source>
</evidence>
<dbReference type="EMBL" id="JAXCLA010000004">
    <property type="protein sequence ID" value="MDY0745482.1"/>
    <property type="molecule type" value="Genomic_DNA"/>
</dbReference>
<evidence type="ECO:0000256" key="1">
    <source>
        <dbReference type="SAM" id="Phobius"/>
    </source>
</evidence>
<keyword evidence="1" id="KW-0472">Membrane</keyword>
<accession>A0ABU5DK48</accession>
<feature type="transmembrane region" description="Helical" evidence="1">
    <location>
        <begin position="36"/>
        <end position="52"/>
    </location>
</feature>
<reference evidence="2 3" key="1">
    <citation type="submission" date="2023-11" db="EMBL/GenBank/DDBJ databases">
        <title>Paucibacter sp. nov., isolated from fresh soil in Korea.</title>
        <authorList>
            <person name="Le N.T.T."/>
        </authorList>
    </citation>
    <scope>NUCLEOTIDE SEQUENCE [LARGE SCALE GENOMIC DNA]</scope>
    <source>
        <strain evidence="2 3">R3-3</strain>
    </source>
</reference>
<keyword evidence="3" id="KW-1185">Reference proteome</keyword>
<dbReference type="PANTHER" id="PTHR34351:SF1">
    <property type="entry name" value="SLR1927 PROTEIN"/>
    <property type="match status" value="1"/>
</dbReference>
<sequence length="330" mass="36191">MKGPRARWQAWLDARHKPSDVHEMGQRNIYIVPSRPGFFFCLVLAVLLLASINDQLSLGYMLTFLLAGAGLASMQTTHGNLRGLNLDLREPVPVYAGDDVQLEVRLHNPGRARFGIGIHVLGGKADEIAWTDVPAQGHALLALRYPSAARGHQPIPTLQIITRFPLGLFRAWSIWRPAAKVWVYPQPEVPAAPFPMQAADEGDEAVSAIPAGLAQQGQDFEGVRLYRRGDTLRQVVWKKAALSLDQGTPPWVRETQAPASQTLWLDARATAGLADWETRLSRLAAWVLAAERLQQPYGLRLGGASWEPGLGAAQQQLCLEQLALASESLS</sequence>
<dbReference type="RefSeq" id="WP_320423387.1">
    <property type="nucleotide sequence ID" value="NZ_JAXCLA010000004.1"/>
</dbReference>
<dbReference type="Proteomes" id="UP001285263">
    <property type="component" value="Unassembled WGS sequence"/>
</dbReference>
<organism evidence="2 3">
    <name type="scientific">Roseateles agri</name>
    <dbReference type="NCBI Taxonomy" id="3098619"/>
    <lineage>
        <taxon>Bacteria</taxon>
        <taxon>Pseudomonadati</taxon>
        <taxon>Pseudomonadota</taxon>
        <taxon>Betaproteobacteria</taxon>
        <taxon>Burkholderiales</taxon>
        <taxon>Sphaerotilaceae</taxon>
        <taxon>Roseateles</taxon>
    </lineage>
</organism>
<keyword evidence="1" id="KW-0812">Transmembrane</keyword>
<dbReference type="PANTHER" id="PTHR34351">
    <property type="entry name" value="SLR1927 PROTEIN-RELATED"/>
    <property type="match status" value="1"/>
</dbReference>
<proteinExistence type="predicted"/>
<name>A0ABU5DK48_9BURK</name>
<comment type="caution">
    <text evidence="2">The sequence shown here is derived from an EMBL/GenBank/DDBJ whole genome shotgun (WGS) entry which is preliminary data.</text>
</comment>
<keyword evidence="1" id="KW-1133">Transmembrane helix</keyword>
<evidence type="ECO:0000313" key="3">
    <source>
        <dbReference type="Proteomes" id="UP001285263"/>
    </source>
</evidence>
<protein>
    <submittedName>
        <fullName evidence="2">DUF58 domain-containing protein</fullName>
    </submittedName>
</protein>